<evidence type="ECO:0000313" key="5">
    <source>
        <dbReference type="Proteomes" id="UP000294613"/>
    </source>
</evidence>
<reference evidence="4 5" key="2">
    <citation type="submission" date="2019-03" db="EMBL/GenBank/DDBJ databases">
        <title>Genomic Encyclopedia of Type Strains, Phase IV (KMG-IV): sequencing the most valuable type-strain genomes for metagenomic binning, comparative biology and taxonomic classification.</title>
        <authorList>
            <person name="Goeker M."/>
        </authorList>
    </citation>
    <scope>NUCLEOTIDE SEQUENCE [LARGE SCALE GENOMIC DNA]</scope>
    <source>
        <strain evidence="4 5">DSM 103426</strain>
    </source>
</reference>
<accession>A0A4R3JLA1</accession>
<proteinExistence type="predicted"/>
<feature type="coiled-coil region" evidence="1">
    <location>
        <begin position="1005"/>
        <end position="1032"/>
    </location>
</feature>
<feature type="coiled-coil region" evidence="1">
    <location>
        <begin position="251"/>
        <end position="281"/>
    </location>
</feature>
<dbReference type="GO" id="GO:0032982">
    <property type="term" value="C:myosin filament"/>
    <property type="evidence" value="ECO:0007669"/>
    <property type="project" value="TreeGrafter"/>
</dbReference>
<evidence type="ECO:0000313" key="4">
    <source>
        <dbReference type="EMBL" id="TCS66157.1"/>
    </source>
</evidence>
<dbReference type="GO" id="GO:0051015">
    <property type="term" value="F:actin filament binding"/>
    <property type="evidence" value="ECO:0007669"/>
    <property type="project" value="TreeGrafter"/>
</dbReference>
<name>A0A4R3JLA1_9FIRM</name>
<comment type="caution">
    <text evidence="4">The sequence shown here is derived from an EMBL/GenBank/DDBJ whole genome shotgun (WGS) entry which is preliminary data.</text>
</comment>
<evidence type="ECO:0000313" key="3">
    <source>
        <dbReference type="EMBL" id="GBU06522.1"/>
    </source>
</evidence>
<dbReference type="Proteomes" id="UP000702954">
    <property type="component" value="Unassembled WGS sequence"/>
</dbReference>
<dbReference type="Proteomes" id="UP000294613">
    <property type="component" value="Unassembled WGS sequence"/>
</dbReference>
<reference evidence="3 6" key="1">
    <citation type="journal article" date="2018" name="Int. J. Syst. Evol. Microbiol.">
        <title>Draft Genome Sequence of Faecalimonas umbilicata JCM 30896T, an Acetate-Producing Bacterium Isolated from Human Feces.</title>
        <authorList>
            <person name="Sakamoto M."/>
            <person name="Ikeyama N."/>
            <person name="Yuki M."/>
            <person name="Ohkuma M."/>
        </authorList>
    </citation>
    <scope>NUCLEOTIDE SEQUENCE [LARGE SCALE GENOMIC DNA]</scope>
    <source>
        <strain evidence="3 6">EGH7</strain>
    </source>
</reference>
<dbReference type="RefSeq" id="WP_116442365.1">
    <property type="nucleotide sequence ID" value="NZ_BHEO01000008.1"/>
</dbReference>
<protein>
    <submittedName>
        <fullName evidence="4">Chromosome segregation ATPase</fullName>
    </submittedName>
</protein>
<dbReference type="GO" id="GO:0000146">
    <property type="term" value="F:microfilament motor activity"/>
    <property type="evidence" value="ECO:0007669"/>
    <property type="project" value="TreeGrafter"/>
</dbReference>
<feature type="region of interest" description="Disordered" evidence="2">
    <location>
        <begin position="445"/>
        <end position="476"/>
    </location>
</feature>
<dbReference type="EMBL" id="BHEO01000008">
    <property type="protein sequence ID" value="GBU06522.1"/>
    <property type="molecule type" value="Genomic_DNA"/>
</dbReference>
<dbReference type="GO" id="GO:0016460">
    <property type="term" value="C:myosin II complex"/>
    <property type="evidence" value="ECO:0007669"/>
    <property type="project" value="TreeGrafter"/>
</dbReference>
<evidence type="ECO:0000313" key="6">
    <source>
        <dbReference type="Proteomes" id="UP000702954"/>
    </source>
</evidence>
<dbReference type="EMBL" id="SLZV01000019">
    <property type="protein sequence ID" value="TCS66157.1"/>
    <property type="molecule type" value="Genomic_DNA"/>
</dbReference>
<gene>
    <name evidence="4" type="ORF">EDD74_11955</name>
    <name evidence="3" type="ORF">FAEUMB_30630</name>
</gene>
<keyword evidence="1" id="KW-0175">Coiled coil</keyword>
<dbReference type="PANTHER" id="PTHR45615:SF40">
    <property type="entry name" value="MYOSIN HEAVY CHAIN, NON-MUSCLE"/>
    <property type="match status" value="1"/>
</dbReference>
<feature type="coiled-coil region" evidence="1">
    <location>
        <begin position="1064"/>
        <end position="1091"/>
    </location>
</feature>
<feature type="coiled-coil region" evidence="1">
    <location>
        <begin position="797"/>
        <end position="910"/>
    </location>
</feature>
<dbReference type="GO" id="GO:0005737">
    <property type="term" value="C:cytoplasm"/>
    <property type="evidence" value="ECO:0007669"/>
    <property type="project" value="TreeGrafter"/>
</dbReference>
<evidence type="ECO:0000256" key="1">
    <source>
        <dbReference type="SAM" id="Coils"/>
    </source>
</evidence>
<keyword evidence="6" id="KW-1185">Reference proteome</keyword>
<dbReference type="PANTHER" id="PTHR45615">
    <property type="entry name" value="MYOSIN HEAVY CHAIN, NON-MUSCLE"/>
    <property type="match status" value="1"/>
</dbReference>
<sequence>MPHINRIRVNNIKYNVGTQFYDDLCLRFQGKNSLYDLANGGGKSVLMLLLLQNLIPNCTLDDKQPVEKLFRGSTGSSVIHSLIEWDLDRPDQEECGFRFMTTGFCARKKADRIKEGEEEVSSSAIEYFNYCIFYNEFNDYDILNLPLVNGKERITFKGLKELIKRLQAESNRKLSVKIFENSKSEYQSFIAGHGLYESQWNIIRGINKTEGHVRTYFESNYRTSRKVVEDLLIEEIIQKAYQLQTGKEKDAEELAQTLLDIREQMVELSKKKEQISNYDRQITVIQEFLTKFEPLLQNFELCRENEQKTSVFYHTLLDERERIEAEAEQLEEALQNMQEQQQETERILLTLDLQELECHLDEANYEREQKEKQKEQLKEAVEELRQTVTEKESVQYFLNYAKAQSRAHTIEAEMERMKQGNEELYQSLLEMTAQKKRKDEQIFEQLNRQKDEAEKNRETSRREKEEADKKERESDNARAVLESRLIENEKERTALQKEIGEGMKAFPFLLREQIKDTIIEKEKEEDAERESKRTLEQECETIKEQLQSDRLMAKDLEHEAKELHTKEEECQAQLAIYEELTEKVAQRMEVYGEKDVYRLLELLKEKQRETIILLHDGQNRQSELQKQLGQLQKGILFQVTPEAEQLKEFLYRKYGDGVLGTELLEQMQGEKKEEVLGRIPYLPYSIVVGHRVYEKILAEPKPEEWQNVSWMIPVVDQTYLEHGQFDAGDGVMFAGKETAYFLEKEQLEKEIHRTEEVLDLEHKKQEQLREQQKVLTADTDGVQEYVTNYFENYAGWLEEQQERKEKRAQVMEAQEQLKEKEKKLCARAAELERKIPESAAKIKKLAEEILSLQRLEDTFGKSDLVEANQREWKEKKAELELEKETLWRLVQAKEREISEADGRIRQITAQIMERKMGWERYAAYYKEEIPIQEPIPERLEEELDGAIAAFEKENKDVREKSETLQVIREQITSYLRELRIRKADVKMLEQLYEEQKLAEVSDEEIEAQKEHLMEEEKLLQRCEKKVSELVLACTRFQSQADVIAGQIRERFYRIERLPIAAGTIEIEKERQKELQQQCKRELAELFRKQKETGKAQEEIQTMIGKITWVAEEYHIKDMSVKTLPGFVILDWKETERQIMSGWQKMKARKTAAETAFGKAKAWCEETLTGLGAGSFALQMKEQIPVPQSFEEADKTIKRLEEACVMIQMGRDQIEESLRDIEKIKSSFENQCLQRCNTIRMELDKFPKLSSIMIDEKLTQIVRLKIPYVREEQQQMQISNYLGQVIENLEKYETEQEKKKYLIQELSMKRMFSAIVTDMNRISLELYKRERIKEQSRHLRYEEAVGSTGQSQGIYIQFLIAIINYIASIHSYHANEESLKKVIFIDNPFGAAKDTYIWEPIFAMLAANRVQLIVPTRGATPAIIGKFDVNYLLGQKMVGQKQQTVIVDYRSKIDVEEAEYVKMEYEQATLF</sequence>
<evidence type="ECO:0000256" key="2">
    <source>
        <dbReference type="SAM" id="MobiDB-lite"/>
    </source>
</evidence>
<organism evidence="4 5">
    <name type="scientific">Faecalimonas umbilicata</name>
    <dbReference type="NCBI Taxonomy" id="1912855"/>
    <lineage>
        <taxon>Bacteria</taxon>
        <taxon>Bacillati</taxon>
        <taxon>Bacillota</taxon>
        <taxon>Clostridia</taxon>
        <taxon>Lachnospirales</taxon>
        <taxon>Lachnospiraceae</taxon>
        <taxon>Faecalimonas</taxon>
    </lineage>
</organism>